<feature type="region of interest" description="Disordered" evidence="1">
    <location>
        <begin position="31"/>
        <end position="59"/>
    </location>
</feature>
<feature type="region of interest" description="Disordered" evidence="1">
    <location>
        <begin position="575"/>
        <end position="606"/>
    </location>
</feature>
<sequence>MLDGRVYRTAFLPALFALFLAAFALQDRPTPGRSELPPDAFSSDRAFGTVRDKDPGSLQGLYADFPDRTPGSPGDQALADYVAEDLAAPWAEGQRATFTVRKTTDDDGYTTVVATRPGASSRRIVVLADRDSRGRAELSATAVLLELARVFKSRDLDKTLVIVSTTGASNGFKGARDWARSEAGGPVDGVLVLGDLASNNLRKPWVVSWTGTPSAVPLGLERTVQAAVRRETRADPGGPHAVGQWVRRALPVTLSEQGPIASEGLPAVLLSASGELGPDEGATVYRKRLRAFGRSAVRAVGALDAVGRQDAPAFEGTASGISTLRNVAPDWTVRLVVGTLLLPALLAALDAFFRARRRHVPIGSWLAWLAVAAVPLPAAWLWLRVLAATGLVDAPAGVVNPARWPVGTSGIIALVSAAIVAALVWFGARLVARAFARTPAAEQPVNGRRGPGAPGVEGLAVATALWLCVLVGLAWVRNPYAAGLLVPAAHLWLFAATGWRGRAAAAALVVGLVVPVLAIVHLAGALNLGPHELVWGMALAAMTGAGIGSMLLLAGLLAAFAGVFRVLIARRRMGDTGKKGPQFATRGPLSYAGPGSLGGTESALRR</sequence>
<evidence type="ECO:0000313" key="5">
    <source>
        <dbReference type="Proteomes" id="UP001147653"/>
    </source>
</evidence>
<feature type="chain" id="PRO_5040834414" description="M28 family peptidase" evidence="3">
    <location>
        <begin position="25"/>
        <end position="606"/>
    </location>
</feature>
<keyword evidence="3" id="KW-0732">Signal</keyword>
<dbReference type="Proteomes" id="UP001147653">
    <property type="component" value="Unassembled WGS sequence"/>
</dbReference>
<feature type="transmembrane region" description="Helical" evidence="2">
    <location>
        <begin position="365"/>
        <end position="383"/>
    </location>
</feature>
<feature type="transmembrane region" description="Helical" evidence="2">
    <location>
        <begin position="538"/>
        <end position="568"/>
    </location>
</feature>
<keyword evidence="2" id="KW-0812">Transmembrane</keyword>
<feature type="transmembrane region" description="Helical" evidence="2">
    <location>
        <begin position="411"/>
        <end position="432"/>
    </location>
</feature>
<dbReference type="AlphaFoldDB" id="A0A9X3N7B0"/>
<dbReference type="EMBL" id="JAPDDP010000018">
    <property type="protein sequence ID" value="MDA0181063.1"/>
    <property type="molecule type" value="Genomic_DNA"/>
</dbReference>
<evidence type="ECO:0000256" key="1">
    <source>
        <dbReference type="SAM" id="MobiDB-lite"/>
    </source>
</evidence>
<gene>
    <name evidence="4" type="ORF">OJ997_12215</name>
</gene>
<proteinExistence type="predicted"/>
<evidence type="ECO:0000256" key="3">
    <source>
        <dbReference type="SAM" id="SignalP"/>
    </source>
</evidence>
<keyword evidence="2" id="KW-0472">Membrane</keyword>
<evidence type="ECO:0000313" key="4">
    <source>
        <dbReference type="EMBL" id="MDA0181063.1"/>
    </source>
</evidence>
<accession>A0A9X3N7B0</accession>
<evidence type="ECO:0000256" key="2">
    <source>
        <dbReference type="SAM" id="Phobius"/>
    </source>
</evidence>
<feature type="transmembrane region" description="Helical" evidence="2">
    <location>
        <begin position="331"/>
        <end position="353"/>
    </location>
</feature>
<protein>
    <recommendedName>
        <fullName evidence="6">M28 family peptidase</fullName>
    </recommendedName>
</protein>
<dbReference type="Gene3D" id="3.40.630.10">
    <property type="entry name" value="Zn peptidases"/>
    <property type="match status" value="1"/>
</dbReference>
<organism evidence="4 5">
    <name type="scientific">Solirubrobacter phytolaccae</name>
    <dbReference type="NCBI Taxonomy" id="1404360"/>
    <lineage>
        <taxon>Bacteria</taxon>
        <taxon>Bacillati</taxon>
        <taxon>Actinomycetota</taxon>
        <taxon>Thermoleophilia</taxon>
        <taxon>Solirubrobacterales</taxon>
        <taxon>Solirubrobacteraceae</taxon>
        <taxon>Solirubrobacter</taxon>
    </lineage>
</organism>
<feature type="transmembrane region" description="Helical" evidence="2">
    <location>
        <begin position="506"/>
        <end position="526"/>
    </location>
</feature>
<name>A0A9X3N7B0_9ACTN</name>
<feature type="transmembrane region" description="Helical" evidence="2">
    <location>
        <begin position="453"/>
        <end position="474"/>
    </location>
</feature>
<feature type="transmembrane region" description="Helical" evidence="2">
    <location>
        <begin position="480"/>
        <end position="499"/>
    </location>
</feature>
<evidence type="ECO:0008006" key="6">
    <source>
        <dbReference type="Google" id="ProtNLM"/>
    </source>
</evidence>
<dbReference type="SUPFAM" id="SSF53187">
    <property type="entry name" value="Zn-dependent exopeptidases"/>
    <property type="match status" value="1"/>
</dbReference>
<comment type="caution">
    <text evidence="4">The sequence shown here is derived from an EMBL/GenBank/DDBJ whole genome shotgun (WGS) entry which is preliminary data.</text>
</comment>
<dbReference type="RefSeq" id="WP_270025374.1">
    <property type="nucleotide sequence ID" value="NZ_JAPDDP010000018.1"/>
</dbReference>
<keyword evidence="5" id="KW-1185">Reference proteome</keyword>
<reference evidence="4" key="1">
    <citation type="submission" date="2022-10" db="EMBL/GenBank/DDBJ databases">
        <title>The WGS of Solirubrobacter phytolaccae KCTC 29190.</title>
        <authorList>
            <person name="Jiang Z."/>
        </authorList>
    </citation>
    <scope>NUCLEOTIDE SEQUENCE</scope>
    <source>
        <strain evidence="4">KCTC 29190</strain>
    </source>
</reference>
<feature type="signal peptide" evidence="3">
    <location>
        <begin position="1"/>
        <end position="24"/>
    </location>
</feature>
<keyword evidence="2" id="KW-1133">Transmembrane helix</keyword>